<evidence type="ECO:0000313" key="1">
    <source>
        <dbReference type="EMBL" id="CAL1377170.1"/>
    </source>
</evidence>
<reference evidence="1 2" key="1">
    <citation type="submission" date="2024-04" db="EMBL/GenBank/DDBJ databases">
        <authorList>
            <person name="Fracassetti M."/>
        </authorList>
    </citation>
    <scope>NUCLEOTIDE SEQUENCE [LARGE SCALE GENOMIC DNA]</scope>
</reference>
<proteinExistence type="predicted"/>
<protein>
    <submittedName>
        <fullName evidence="1">Uncharacterized protein</fullName>
    </submittedName>
</protein>
<dbReference type="EMBL" id="OZ034816">
    <property type="protein sequence ID" value="CAL1377170.1"/>
    <property type="molecule type" value="Genomic_DNA"/>
</dbReference>
<evidence type="ECO:0000313" key="2">
    <source>
        <dbReference type="Proteomes" id="UP001497516"/>
    </source>
</evidence>
<organism evidence="1 2">
    <name type="scientific">Linum trigynum</name>
    <dbReference type="NCBI Taxonomy" id="586398"/>
    <lineage>
        <taxon>Eukaryota</taxon>
        <taxon>Viridiplantae</taxon>
        <taxon>Streptophyta</taxon>
        <taxon>Embryophyta</taxon>
        <taxon>Tracheophyta</taxon>
        <taxon>Spermatophyta</taxon>
        <taxon>Magnoliopsida</taxon>
        <taxon>eudicotyledons</taxon>
        <taxon>Gunneridae</taxon>
        <taxon>Pentapetalae</taxon>
        <taxon>rosids</taxon>
        <taxon>fabids</taxon>
        <taxon>Malpighiales</taxon>
        <taxon>Linaceae</taxon>
        <taxon>Linum</taxon>
    </lineage>
</organism>
<name>A0AAV2DUW5_9ROSI</name>
<gene>
    <name evidence="1" type="ORF">LTRI10_LOCUS18840</name>
</gene>
<accession>A0AAV2DUW5</accession>
<dbReference type="AlphaFoldDB" id="A0AAV2DUW5"/>
<keyword evidence="2" id="KW-1185">Reference proteome</keyword>
<sequence length="116" mass="12694">MFATECSGLVRAKQAEGGVADDGKPPLWKNLVSITWLVVAIKKNDNPNDDGISLSEESDERDKKIYACDYHISKIGGVFFPKKSNNLISNAWLKILLGPREDMGNLSLASACLARI</sequence>
<dbReference type="Proteomes" id="UP001497516">
    <property type="component" value="Chromosome 3"/>
</dbReference>